<accession>A0ACC0U7J5</accession>
<keyword evidence="2" id="KW-1185">Reference proteome</keyword>
<sequence length="234" mass="25737">MLLCFALEEMENTPIASRVNFPNGMTSEGACGREIACPVTRAAEWSPSRVPRGPAKPSVSSFFRGRTVHAVEAALPDRLRPASSRPARRYADNARQIDVRHWSDTSDKLAVTSSDRAPAPARQAGTRRREGGKDDADGGMPVFAEDGGPFPSSGDIMTVYPSGDIFIPDIEDVLLTAFIISMENDGKNRAQLEWTNTYTFVDNFVRHRLWHDSVNGWPRDTSQFSGTVGNVVHD</sequence>
<comment type="caution">
    <text evidence="1">The sequence shown here is derived from an EMBL/GenBank/DDBJ whole genome shotgun (WGS) entry which is preliminary data.</text>
</comment>
<dbReference type="Proteomes" id="UP001207468">
    <property type="component" value="Unassembled WGS sequence"/>
</dbReference>
<name>A0ACC0U7J5_9AGAM</name>
<evidence type="ECO:0000313" key="2">
    <source>
        <dbReference type="Proteomes" id="UP001207468"/>
    </source>
</evidence>
<gene>
    <name evidence="1" type="ORF">F5148DRAFT_1285231</name>
</gene>
<protein>
    <submittedName>
        <fullName evidence="1">Uncharacterized protein</fullName>
    </submittedName>
</protein>
<dbReference type="EMBL" id="JAGFNK010000126">
    <property type="protein sequence ID" value="KAI9507396.1"/>
    <property type="molecule type" value="Genomic_DNA"/>
</dbReference>
<evidence type="ECO:0000313" key="1">
    <source>
        <dbReference type="EMBL" id="KAI9507396.1"/>
    </source>
</evidence>
<reference evidence="1" key="1">
    <citation type="submission" date="2021-03" db="EMBL/GenBank/DDBJ databases">
        <title>Evolutionary priming and transition to the ectomycorrhizal habit in an iconic lineage of mushroom-forming fungi: is preadaptation a requirement?</title>
        <authorList>
            <consortium name="DOE Joint Genome Institute"/>
            <person name="Looney B.P."/>
            <person name="Miyauchi S."/>
            <person name="Morin E."/>
            <person name="Drula E."/>
            <person name="Courty P.E."/>
            <person name="Chicoki N."/>
            <person name="Fauchery L."/>
            <person name="Kohler A."/>
            <person name="Kuo A."/>
            <person name="LaButti K."/>
            <person name="Pangilinan J."/>
            <person name="Lipzen A."/>
            <person name="Riley R."/>
            <person name="Andreopoulos W."/>
            <person name="He G."/>
            <person name="Johnson J."/>
            <person name="Barry K.W."/>
            <person name="Grigoriev I.V."/>
            <person name="Nagy L."/>
            <person name="Hibbett D."/>
            <person name="Henrissat B."/>
            <person name="Matheny P.B."/>
            <person name="Labbe J."/>
            <person name="Martin A.F."/>
        </authorList>
    </citation>
    <scope>NUCLEOTIDE SEQUENCE</scope>
    <source>
        <strain evidence="1">BPL698</strain>
    </source>
</reference>
<proteinExistence type="predicted"/>
<organism evidence="1 2">
    <name type="scientific">Russula earlei</name>
    <dbReference type="NCBI Taxonomy" id="71964"/>
    <lineage>
        <taxon>Eukaryota</taxon>
        <taxon>Fungi</taxon>
        <taxon>Dikarya</taxon>
        <taxon>Basidiomycota</taxon>
        <taxon>Agaricomycotina</taxon>
        <taxon>Agaricomycetes</taxon>
        <taxon>Russulales</taxon>
        <taxon>Russulaceae</taxon>
        <taxon>Russula</taxon>
    </lineage>
</organism>